<protein>
    <submittedName>
        <fullName evidence="2">Uncharacterized protein</fullName>
    </submittedName>
</protein>
<evidence type="ECO:0000256" key="1">
    <source>
        <dbReference type="SAM" id="MobiDB-lite"/>
    </source>
</evidence>
<dbReference type="RefSeq" id="WP_179819482.1">
    <property type="nucleotide sequence ID" value="NZ_JACCCO010000001.1"/>
</dbReference>
<dbReference type="AlphaFoldDB" id="A0A852UUH7"/>
<dbReference type="Proteomes" id="UP000576393">
    <property type="component" value="Unassembled WGS sequence"/>
</dbReference>
<evidence type="ECO:0000313" key="2">
    <source>
        <dbReference type="EMBL" id="NYF39899.1"/>
    </source>
</evidence>
<gene>
    <name evidence="2" type="ORF">HDA43_002058</name>
</gene>
<organism evidence="2 3">
    <name type="scientific">Streptosporangium sandarakinum</name>
    <dbReference type="NCBI Taxonomy" id="1260955"/>
    <lineage>
        <taxon>Bacteria</taxon>
        <taxon>Bacillati</taxon>
        <taxon>Actinomycetota</taxon>
        <taxon>Actinomycetes</taxon>
        <taxon>Streptosporangiales</taxon>
        <taxon>Streptosporangiaceae</taxon>
        <taxon>Streptosporangium</taxon>
    </lineage>
</organism>
<feature type="region of interest" description="Disordered" evidence="1">
    <location>
        <begin position="123"/>
        <end position="178"/>
    </location>
</feature>
<proteinExistence type="predicted"/>
<feature type="compositionally biased region" description="Basic and acidic residues" evidence="1">
    <location>
        <begin position="23"/>
        <end position="36"/>
    </location>
</feature>
<feature type="compositionally biased region" description="Low complexity" evidence="1">
    <location>
        <begin position="130"/>
        <end position="158"/>
    </location>
</feature>
<sequence length="178" mass="18638">MTIITDDAPAATAAAPRPGAAVHRGDAPDSHVHDAPETTPASGLPATALAPGGPEATPAPGDLGTAGAPRTGPDLDPTGDLEALAESLERRGLLGRVRVAYRRPPQPVRTDPELRALTEEVRAASREESWWQQWSWTEPIAPAGEASTAAEPTSAEAIRPLLPAQRRDEDSSSTPRSR</sequence>
<feature type="compositionally biased region" description="Low complexity" evidence="1">
    <location>
        <begin position="8"/>
        <end position="21"/>
    </location>
</feature>
<dbReference type="EMBL" id="JACCCO010000001">
    <property type="protein sequence ID" value="NYF39899.1"/>
    <property type="molecule type" value="Genomic_DNA"/>
</dbReference>
<comment type="caution">
    <text evidence="2">The sequence shown here is derived from an EMBL/GenBank/DDBJ whole genome shotgun (WGS) entry which is preliminary data.</text>
</comment>
<name>A0A852UUH7_9ACTN</name>
<feature type="compositionally biased region" description="Low complexity" evidence="1">
    <location>
        <begin position="38"/>
        <end position="61"/>
    </location>
</feature>
<keyword evidence="3" id="KW-1185">Reference proteome</keyword>
<feature type="region of interest" description="Disordered" evidence="1">
    <location>
        <begin position="1"/>
        <end position="80"/>
    </location>
</feature>
<reference evidence="2 3" key="1">
    <citation type="submission" date="2020-07" db="EMBL/GenBank/DDBJ databases">
        <title>Sequencing the genomes of 1000 actinobacteria strains.</title>
        <authorList>
            <person name="Klenk H.-P."/>
        </authorList>
    </citation>
    <scope>NUCLEOTIDE SEQUENCE [LARGE SCALE GENOMIC DNA]</scope>
    <source>
        <strain evidence="2 3">DSM 45763</strain>
    </source>
</reference>
<evidence type="ECO:0000313" key="3">
    <source>
        <dbReference type="Proteomes" id="UP000576393"/>
    </source>
</evidence>
<accession>A0A852UUH7</accession>